<organism evidence="2 3">
    <name type="scientific">Mycolicibacterium arabiense</name>
    <dbReference type="NCBI Taxonomy" id="1286181"/>
    <lineage>
        <taxon>Bacteria</taxon>
        <taxon>Bacillati</taxon>
        <taxon>Actinomycetota</taxon>
        <taxon>Actinomycetes</taxon>
        <taxon>Mycobacteriales</taxon>
        <taxon>Mycobacteriaceae</taxon>
        <taxon>Mycolicibacterium</taxon>
    </lineage>
</organism>
<dbReference type="RefSeq" id="WP_163916185.1">
    <property type="nucleotide sequence ID" value="NZ_AP022592.1"/>
</dbReference>
<evidence type="ECO:0000259" key="1">
    <source>
        <dbReference type="Pfam" id="PF00668"/>
    </source>
</evidence>
<dbReference type="Proteomes" id="UP000467428">
    <property type="component" value="Plasmid pJCM18538"/>
</dbReference>
<keyword evidence="2" id="KW-0614">Plasmid</keyword>
<dbReference type="PANTHER" id="PTHR28037">
    <property type="entry name" value="ALCOHOL O-ACETYLTRANSFERASE 1-RELATED"/>
    <property type="match status" value="1"/>
</dbReference>
<evidence type="ECO:0000313" key="2">
    <source>
        <dbReference type="EMBL" id="BBY46673.1"/>
    </source>
</evidence>
<dbReference type="InterPro" id="IPR001242">
    <property type="entry name" value="Condensation_dom"/>
</dbReference>
<dbReference type="Gene3D" id="3.30.559.10">
    <property type="entry name" value="Chloramphenicol acetyltransferase-like domain"/>
    <property type="match status" value="1"/>
</dbReference>
<name>A0A7I7RQ57_9MYCO</name>
<dbReference type="KEGG" id="marz:MARA_01030"/>
<protein>
    <recommendedName>
        <fullName evidence="1">Condensation domain-containing protein</fullName>
    </recommendedName>
</protein>
<dbReference type="PANTHER" id="PTHR28037:SF1">
    <property type="entry name" value="ALCOHOL O-ACETYLTRANSFERASE 1-RELATED"/>
    <property type="match status" value="1"/>
</dbReference>
<proteinExistence type="predicted"/>
<dbReference type="Pfam" id="PF00668">
    <property type="entry name" value="Condensation"/>
    <property type="match status" value="1"/>
</dbReference>
<evidence type="ECO:0000313" key="3">
    <source>
        <dbReference type="Proteomes" id="UP000467428"/>
    </source>
</evidence>
<sequence>MTLPEQRVIRPLGALERLFYRYSEAHPVHFTLAAEFAFEIPAEQLRHALAKVAQRHALLQVRVGEASQDGPIFLHDSQVVGLPLSVSDADPREWPFVAAEELAAPFDRQTAPLARAILLRRRRHSVVLLTLDHTVADGISAALVLRDLILALNGIGLNTLPPPPSQESMLARHCAAVDSGYDDAAESPAQDARMNRVSSVRPFDGVTPHVATASLTENATAQLVSRARAQRSTVHSALVSATARVRRQISRRLHTCSVADQLPVLDRRARELRRLLHVDADRGGC</sequence>
<keyword evidence="3" id="KW-1185">Reference proteome</keyword>
<dbReference type="InterPro" id="IPR052058">
    <property type="entry name" value="Alcohol_O-acetyltransferase"/>
</dbReference>
<feature type="domain" description="Condensation" evidence="1">
    <location>
        <begin position="24"/>
        <end position="151"/>
    </location>
</feature>
<dbReference type="EMBL" id="AP022592">
    <property type="protein sequence ID" value="BBY46673.1"/>
    <property type="molecule type" value="Genomic_DNA"/>
</dbReference>
<accession>A0A7I7RQ57</accession>
<reference evidence="2 3" key="1">
    <citation type="journal article" date="2019" name="Emerg. Microbes Infect.">
        <title>Comprehensive subspecies identification of 175 nontuberculous mycobacteria species based on 7547 genomic profiles.</title>
        <authorList>
            <person name="Matsumoto Y."/>
            <person name="Kinjo T."/>
            <person name="Motooka D."/>
            <person name="Nabeya D."/>
            <person name="Jung N."/>
            <person name="Uechi K."/>
            <person name="Horii T."/>
            <person name="Iida T."/>
            <person name="Fujita J."/>
            <person name="Nakamura S."/>
        </authorList>
    </citation>
    <scope>NUCLEOTIDE SEQUENCE [LARGE SCALE GENOMIC DNA]</scope>
    <source>
        <strain evidence="2 3">JCM 18538</strain>
        <plasmid evidence="2">pJCM18538</plasmid>
    </source>
</reference>
<gene>
    <name evidence="2" type="ORF">MARA_01030</name>
</gene>
<geneLocation type="plasmid" evidence="2">
    <name>pJCM18538</name>
</geneLocation>
<dbReference type="AlphaFoldDB" id="A0A7I7RQ57"/>
<dbReference type="SUPFAM" id="SSF52777">
    <property type="entry name" value="CoA-dependent acyltransferases"/>
    <property type="match status" value="1"/>
</dbReference>
<dbReference type="InterPro" id="IPR023213">
    <property type="entry name" value="CAT-like_dom_sf"/>
</dbReference>
<dbReference type="GO" id="GO:0003824">
    <property type="term" value="F:catalytic activity"/>
    <property type="evidence" value="ECO:0007669"/>
    <property type="project" value="InterPro"/>
</dbReference>
<dbReference type="GO" id="GO:0008610">
    <property type="term" value="P:lipid biosynthetic process"/>
    <property type="evidence" value="ECO:0007669"/>
    <property type="project" value="UniProtKB-ARBA"/>
</dbReference>